<name>A0A3D8ITZ6_9HELI</name>
<dbReference type="RefSeq" id="WP_104725174.1">
    <property type="nucleotide sequence ID" value="NZ_FZNE01000018.1"/>
</dbReference>
<feature type="transmembrane region" description="Helical" evidence="5">
    <location>
        <begin position="49"/>
        <end position="67"/>
    </location>
</feature>
<keyword evidence="3 5" id="KW-1133">Transmembrane helix</keyword>
<evidence type="ECO:0000256" key="2">
    <source>
        <dbReference type="ARBA" id="ARBA00022692"/>
    </source>
</evidence>
<dbReference type="EMBL" id="NXLU01000006">
    <property type="protein sequence ID" value="RDU68767.1"/>
    <property type="molecule type" value="Genomic_DNA"/>
</dbReference>
<reference evidence="7 8" key="1">
    <citation type="submission" date="2018-04" db="EMBL/GenBank/DDBJ databases">
        <title>Novel Campyloabacter and Helicobacter Species and Strains.</title>
        <authorList>
            <person name="Mannion A.J."/>
            <person name="Shen Z."/>
            <person name="Fox J.G."/>
        </authorList>
    </citation>
    <scope>NUCLEOTIDE SEQUENCE [LARGE SCALE GENOMIC DNA]</scope>
    <source>
        <strain evidence="7 8">ATCC 700242</strain>
    </source>
</reference>
<accession>A0A3D8ITZ6</accession>
<evidence type="ECO:0000256" key="5">
    <source>
        <dbReference type="SAM" id="Phobius"/>
    </source>
</evidence>
<dbReference type="GO" id="GO:0016020">
    <property type="term" value="C:membrane"/>
    <property type="evidence" value="ECO:0007669"/>
    <property type="project" value="UniProtKB-SubCell"/>
</dbReference>
<keyword evidence="8" id="KW-1185">Reference proteome</keyword>
<dbReference type="Pfam" id="PF13664">
    <property type="entry name" value="DUF4149"/>
    <property type="match status" value="1"/>
</dbReference>
<evidence type="ECO:0000256" key="1">
    <source>
        <dbReference type="ARBA" id="ARBA00004370"/>
    </source>
</evidence>
<evidence type="ECO:0000259" key="6">
    <source>
        <dbReference type="Pfam" id="PF13664"/>
    </source>
</evidence>
<feature type="transmembrane region" description="Helical" evidence="5">
    <location>
        <begin position="125"/>
        <end position="142"/>
    </location>
</feature>
<evidence type="ECO:0000256" key="4">
    <source>
        <dbReference type="ARBA" id="ARBA00023136"/>
    </source>
</evidence>
<evidence type="ECO:0000313" key="7">
    <source>
        <dbReference type="EMBL" id="RDU68767.1"/>
    </source>
</evidence>
<gene>
    <name evidence="7" type="ORF">CQA62_05095</name>
</gene>
<dbReference type="Proteomes" id="UP000257067">
    <property type="component" value="Unassembled WGS sequence"/>
</dbReference>
<dbReference type="InterPro" id="IPR025423">
    <property type="entry name" value="TMEM205-like"/>
</dbReference>
<dbReference type="AlphaFoldDB" id="A0A3D8ITZ6"/>
<keyword evidence="2 5" id="KW-0812">Transmembrane</keyword>
<evidence type="ECO:0000313" key="8">
    <source>
        <dbReference type="Proteomes" id="UP000257067"/>
    </source>
</evidence>
<comment type="subcellular location">
    <subcellularLocation>
        <location evidence="1">Membrane</location>
    </subcellularLocation>
</comment>
<keyword evidence="4 5" id="KW-0472">Membrane</keyword>
<feature type="transmembrane region" description="Helical" evidence="5">
    <location>
        <begin position="79"/>
        <end position="101"/>
    </location>
</feature>
<evidence type="ECO:0000256" key="3">
    <source>
        <dbReference type="ARBA" id="ARBA00022989"/>
    </source>
</evidence>
<sequence>MQKVYQFLLAGIIGIELILGIVVAPAIFYPKDLDEILSHFQSGIIMSHIFSQFGYILLGVSGFCLLYELLNYKGAYLRILLNLGITVLSIIFVFYFCSYIIQAQALGESATITPHFQEIHTWSEYTLKAILVFQCILFFTPFPTRRFK</sequence>
<organism evidence="7 8">
    <name type="scientific">Helicobacter cholecystus</name>
    <dbReference type="NCBI Taxonomy" id="45498"/>
    <lineage>
        <taxon>Bacteria</taxon>
        <taxon>Pseudomonadati</taxon>
        <taxon>Campylobacterota</taxon>
        <taxon>Epsilonproteobacteria</taxon>
        <taxon>Campylobacterales</taxon>
        <taxon>Helicobacteraceae</taxon>
        <taxon>Helicobacter</taxon>
    </lineage>
</organism>
<feature type="transmembrane region" description="Helical" evidence="5">
    <location>
        <begin position="7"/>
        <end position="29"/>
    </location>
</feature>
<comment type="caution">
    <text evidence="7">The sequence shown here is derived from an EMBL/GenBank/DDBJ whole genome shotgun (WGS) entry which is preliminary data.</text>
</comment>
<feature type="domain" description="TMEM205-like" evidence="6">
    <location>
        <begin position="8"/>
        <end position="107"/>
    </location>
</feature>
<dbReference type="OrthoDB" id="5362812at2"/>
<proteinExistence type="predicted"/>
<protein>
    <submittedName>
        <fullName evidence="7">DUF4149 domain-containing protein</fullName>
    </submittedName>
</protein>